<organism evidence="2 3">
    <name type="scientific">Klenkia terrae</name>
    <dbReference type="NCBI Taxonomy" id="1052259"/>
    <lineage>
        <taxon>Bacteria</taxon>
        <taxon>Bacillati</taxon>
        <taxon>Actinomycetota</taxon>
        <taxon>Actinomycetes</taxon>
        <taxon>Geodermatophilales</taxon>
        <taxon>Geodermatophilaceae</taxon>
        <taxon>Klenkia</taxon>
    </lineage>
</organism>
<dbReference type="RefSeq" id="WP_225233289.1">
    <property type="nucleotide sequence ID" value="NZ_JBAPLV010000020.1"/>
</dbReference>
<dbReference type="Pfam" id="PF18478">
    <property type="entry name" value="PIN_10"/>
    <property type="match status" value="1"/>
</dbReference>
<protein>
    <recommendedName>
        <fullName evidence="1">VapC45 PIN like domain-containing protein</fullName>
    </recommendedName>
</protein>
<reference evidence="2 3" key="1">
    <citation type="submission" date="2024-03" db="EMBL/GenBank/DDBJ databases">
        <title>Draft genome sequence of Klenkia terrae.</title>
        <authorList>
            <person name="Duangmal K."/>
            <person name="Chantavorakit T."/>
        </authorList>
    </citation>
    <scope>NUCLEOTIDE SEQUENCE [LARGE SCALE GENOMIC DNA]</scope>
    <source>
        <strain evidence="2 3">JCM 17786</strain>
    </source>
</reference>
<name>A0ABU8EA05_9ACTN</name>
<gene>
    <name evidence="2" type="ORF">UXQ13_17130</name>
</gene>
<evidence type="ECO:0000313" key="2">
    <source>
        <dbReference type="EMBL" id="MEI4280198.1"/>
    </source>
</evidence>
<keyword evidence="3" id="KW-1185">Reference proteome</keyword>
<feature type="domain" description="VapC45 PIN like" evidence="1">
    <location>
        <begin position="8"/>
        <end position="89"/>
    </location>
</feature>
<sequence length="139" mass="15809">MAALAGVTFFADENCLGMARCLLKEGRDDVVHPGHVLLPDVPLGCPDLEWMATIARHDLVVLTRDRRIRTRPAELTEYRSQGLRVVFLAGKTDRRPSEQAALFLRHETRLRREMVKRGPGPWALTMSERDLRPIDLPDN</sequence>
<dbReference type="InterPro" id="IPR041375">
    <property type="entry name" value="VapC45_PIN-like"/>
</dbReference>
<dbReference type="EMBL" id="JBAPLV010000020">
    <property type="protein sequence ID" value="MEI4280198.1"/>
    <property type="molecule type" value="Genomic_DNA"/>
</dbReference>
<evidence type="ECO:0000259" key="1">
    <source>
        <dbReference type="Pfam" id="PF18478"/>
    </source>
</evidence>
<accession>A0ABU8EA05</accession>
<evidence type="ECO:0000313" key="3">
    <source>
        <dbReference type="Proteomes" id="UP001373496"/>
    </source>
</evidence>
<comment type="caution">
    <text evidence="2">The sequence shown here is derived from an EMBL/GenBank/DDBJ whole genome shotgun (WGS) entry which is preliminary data.</text>
</comment>
<proteinExistence type="predicted"/>
<dbReference type="Proteomes" id="UP001373496">
    <property type="component" value="Unassembled WGS sequence"/>
</dbReference>